<evidence type="ECO:0000313" key="2">
    <source>
        <dbReference type="EMBL" id="GEQ48913.1"/>
    </source>
</evidence>
<keyword evidence="1" id="KW-0472">Membrane</keyword>
<evidence type="ECO:0000256" key="1">
    <source>
        <dbReference type="SAM" id="Phobius"/>
    </source>
</evidence>
<reference evidence="2" key="1">
    <citation type="submission" date="2019-08" db="EMBL/GenBank/DDBJ databases">
        <authorList>
            <person name="Ishikawa M."/>
            <person name="Suzuki T."/>
            <person name="Matsutani M."/>
        </authorList>
    </citation>
    <scope>NUCLEOTIDE SEQUENCE</scope>
    <source>
        <strain evidence="2">8C4</strain>
    </source>
</reference>
<dbReference type="EMBL" id="BKBO01000008">
    <property type="protein sequence ID" value="GEQ48913.1"/>
    <property type="molecule type" value="Genomic_DNA"/>
</dbReference>
<reference evidence="2" key="2">
    <citation type="journal article" date="2020" name="Int. Dairy J.">
        <title>Lactic acid bacterial diversity in Brie cheese focusing on salt concentration and pH of isolation medium and characterisation of halophilic and alkaliphilic lactic acid bacterial isolates.</title>
        <authorList>
            <person name="Unno R."/>
            <person name="Matsutani M."/>
            <person name="Suzuki T."/>
            <person name="Kodama K."/>
            <person name="Matsushita H."/>
            <person name="Yamasato K."/>
            <person name="Koizumi Y."/>
            <person name="Ishikawa M."/>
        </authorList>
    </citation>
    <scope>NUCLEOTIDE SEQUENCE</scope>
    <source>
        <strain evidence="2">8C4</strain>
    </source>
</reference>
<protein>
    <submittedName>
        <fullName evidence="2">Uncharacterized protein</fullName>
    </submittedName>
</protein>
<comment type="caution">
    <text evidence="2">The sequence shown here is derived from an EMBL/GenBank/DDBJ whole genome shotgun (WGS) entry which is preliminary data.</text>
</comment>
<keyword evidence="3" id="KW-1185">Reference proteome</keyword>
<dbReference type="Proteomes" id="UP000886607">
    <property type="component" value="Unassembled WGS sequence"/>
</dbReference>
<gene>
    <name evidence="2" type="ORF">TK11N_07650</name>
</gene>
<sequence>MHNKKRSLSYGKTYSIISIISGKHRNCTVRCLMPLLEMLILLFIFVNKTLLENNLEYPN</sequence>
<evidence type="ECO:0000313" key="3">
    <source>
        <dbReference type="Proteomes" id="UP000886607"/>
    </source>
</evidence>
<proteinExistence type="predicted"/>
<keyword evidence="1" id="KW-1133">Transmembrane helix</keyword>
<keyword evidence="1" id="KW-0812">Transmembrane</keyword>
<feature type="transmembrane region" description="Helical" evidence="1">
    <location>
        <begin position="27"/>
        <end position="46"/>
    </location>
</feature>
<organism evidence="2 3">
    <name type="scientific">Tetragenococcus koreensis</name>
    <dbReference type="NCBI Taxonomy" id="290335"/>
    <lineage>
        <taxon>Bacteria</taxon>
        <taxon>Bacillati</taxon>
        <taxon>Bacillota</taxon>
        <taxon>Bacilli</taxon>
        <taxon>Lactobacillales</taxon>
        <taxon>Enterococcaceae</taxon>
        <taxon>Tetragenococcus</taxon>
    </lineage>
</organism>
<accession>A0ABQ0Y919</accession>
<name>A0ABQ0Y919_9ENTE</name>